<evidence type="ECO:0000313" key="1">
    <source>
        <dbReference type="EMBL" id="AES90481.1"/>
    </source>
</evidence>
<accession>G7JSW7</accession>
<gene>
    <name evidence="1" type="ordered locus">MTR_4g091700</name>
</gene>
<reference evidence="1 3" key="2">
    <citation type="journal article" date="2014" name="BMC Genomics">
        <title>An improved genome release (version Mt4.0) for the model legume Medicago truncatula.</title>
        <authorList>
            <person name="Tang H."/>
            <person name="Krishnakumar V."/>
            <person name="Bidwell S."/>
            <person name="Rosen B."/>
            <person name="Chan A."/>
            <person name="Zhou S."/>
            <person name="Gentzbittel L."/>
            <person name="Childs K.L."/>
            <person name="Yandell M."/>
            <person name="Gundlach H."/>
            <person name="Mayer K.F."/>
            <person name="Schwartz D.C."/>
            <person name="Town C.D."/>
        </authorList>
    </citation>
    <scope>GENOME REANNOTATION</scope>
    <source>
        <strain evidence="1">A17</strain>
        <strain evidence="2 3">cv. Jemalong A17</strain>
    </source>
</reference>
<dbReference type="AlphaFoldDB" id="G7JSW7"/>
<dbReference type="InterPro" id="IPR011009">
    <property type="entry name" value="Kinase-like_dom_sf"/>
</dbReference>
<dbReference type="GO" id="GO:0016301">
    <property type="term" value="F:kinase activity"/>
    <property type="evidence" value="ECO:0007669"/>
    <property type="project" value="UniProtKB-KW"/>
</dbReference>
<evidence type="ECO:0000313" key="2">
    <source>
        <dbReference type="EnsemblPlants" id="AES90481"/>
    </source>
</evidence>
<organism evidence="1 3">
    <name type="scientific">Medicago truncatula</name>
    <name type="common">Barrel medic</name>
    <name type="synonym">Medicago tribuloides</name>
    <dbReference type="NCBI Taxonomy" id="3880"/>
    <lineage>
        <taxon>Eukaryota</taxon>
        <taxon>Viridiplantae</taxon>
        <taxon>Streptophyta</taxon>
        <taxon>Embryophyta</taxon>
        <taxon>Tracheophyta</taxon>
        <taxon>Spermatophyta</taxon>
        <taxon>Magnoliopsida</taxon>
        <taxon>eudicotyledons</taxon>
        <taxon>Gunneridae</taxon>
        <taxon>Pentapetalae</taxon>
        <taxon>rosids</taxon>
        <taxon>fabids</taxon>
        <taxon>Fabales</taxon>
        <taxon>Fabaceae</taxon>
        <taxon>Papilionoideae</taxon>
        <taxon>50 kb inversion clade</taxon>
        <taxon>NPAAA clade</taxon>
        <taxon>Hologalegina</taxon>
        <taxon>IRL clade</taxon>
        <taxon>Trifolieae</taxon>
        <taxon>Medicago</taxon>
    </lineage>
</organism>
<reference evidence="1 3" key="1">
    <citation type="journal article" date="2011" name="Nature">
        <title>The Medicago genome provides insight into the evolution of rhizobial symbioses.</title>
        <authorList>
            <person name="Young N.D."/>
            <person name="Debelle F."/>
            <person name="Oldroyd G.E."/>
            <person name="Geurts R."/>
            <person name="Cannon S.B."/>
            <person name="Udvardi M.K."/>
            <person name="Benedito V.A."/>
            <person name="Mayer K.F."/>
            <person name="Gouzy J."/>
            <person name="Schoof H."/>
            <person name="Van de Peer Y."/>
            <person name="Proost S."/>
            <person name="Cook D.R."/>
            <person name="Meyers B.C."/>
            <person name="Spannagl M."/>
            <person name="Cheung F."/>
            <person name="De Mita S."/>
            <person name="Krishnakumar V."/>
            <person name="Gundlach H."/>
            <person name="Zhou S."/>
            <person name="Mudge J."/>
            <person name="Bharti A.K."/>
            <person name="Murray J.D."/>
            <person name="Naoumkina M.A."/>
            <person name="Rosen B."/>
            <person name="Silverstein K.A."/>
            <person name="Tang H."/>
            <person name="Rombauts S."/>
            <person name="Zhao P.X."/>
            <person name="Zhou P."/>
            <person name="Barbe V."/>
            <person name="Bardou P."/>
            <person name="Bechner M."/>
            <person name="Bellec A."/>
            <person name="Berger A."/>
            <person name="Berges H."/>
            <person name="Bidwell S."/>
            <person name="Bisseling T."/>
            <person name="Choisne N."/>
            <person name="Couloux A."/>
            <person name="Denny R."/>
            <person name="Deshpande S."/>
            <person name="Dai X."/>
            <person name="Doyle J.J."/>
            <person name="Dudez A.M."/>
            <person name="Farmer A.D."/>
            <person name="Fouteau S."/>
            <person name="Franken C."/>
            <person name="Gibelin C."/>
            <person name="Gish J."/>
            <person name="Goldstein S."/>
            <person name="Gonzalez A.J."/>
            <person name="Green P.J."/>
            <person name="Hallab A."/>
            <person name="Hartog M."/>
            <person name="Hua A."/>
            <person name="Humphray S.J."/>
            <person name="Jeong D.H."/>
            <person name="Jing Y."/>
            <person name="Jocker A."/>
            <person name="Kenton S.M."/>
            <person name="Kim D.J."/>
            <person name="Klee K."/>
            <person name="Lai H."/>
            <person name="Lang C."/>
            <person name="Lin S."/>
            <person name="Macmil S.L."/>
            <person name="Magdelenat G."/>
            <person name="Matthews L."/>
            <person name="McCorrison J."/>
            <person name="Monaghan E.L."/>
            <person name="Mun J.H."/>
            <person name="Najar F.Z."/>
            <person name="Nicholson C."/>
            <person name="Noirot C."/>
            <person name="O'Bleness M."/>
            <person name="Paule C.R."/>
            <person name="Poulain J."/>
            <person name="Prion F."/>
            <person name="Qin B."/>
            <person name="Qu C."/>
            <person name="Retzel E.F."/>
            <person name="Riddle C."/>
            <person name="Sallet E."/>
            <person name="Samain S."/>
            <person name="Samson N."/>
            <person name="Sanders I."/>
            <person name="Saurat O."/>
            <person name="Scarpelli C."/>
            <person name="Schiex T."/>
            <person name="Segurens B."/>
            <person name="Severin A.J."/>
            <person name="Sherrier D.J."/>
            <person name="Shi R."/>
            <person name="Sims S."/>
            <person name="Singer S.R."/>
            <person name="Sinharoy S."/>
            <person name="Sterck L."/>
            <person name="Viollet A."/>
            <person name="Wang B.B."/>
            <person name="Wang K."/>
            <person name="Wang M."/>
            <person name="Wang X."/>
            <person name="Warfsmann J."/>
            <person name="Weissenbach J."/>
            <person name="White D.D."/>
            <person name="White J.D."/>
            <person name="Wiley G.B."/>
            <person name="Wincker P."/>
            <person name="Xing Y."/>
            <person name="Yang L."/>
            <person name="Yao Z."/>
            <person name="Ying F."/>
            <person name="Zhai J."/>
            <person name="Zhou L."/>
            <person name="Zuber A."/>
            <person name="Denarie J."/>
            <person name="Dixon R.A."/>
            <person name="May G.D."/>
            <person name="Schwartz D.C."/>
            <person name="Rogers J."/>
            <person name="Quetier F."/>
            <person name="Town C.D."/>
            <person name="Roe B.A."/>
        </authorList>
    </citation>
    <scope>NUCLEOTIDE SEQUENCE [LARGE SCALE GENOMIC DNA]</scope>
    <source>
        <strain evidence="1">A17</strain>
        <strain evidence="2 3">cv. Jemalong A17</strain>
    </source>
</reference>
<keyword evidence="1" id="KW-0808">Transferase</keyword>
<dbReference type="HOGENOM" id="CLU_3090255_0_0_1"/>
<dbReference type="EMBL" id="CM001220">
    <property type="protein sequence ID" value="AES90481.1"/>
    <property type="molecule type" value="Genomic_DNA"/>
</dbReference>
<dbReference type="Proteomes" id="UP000002051">
    <property type="component" value="Chromosome 4"/>
</dbReference>
<reference evidence="2" key="3">
    <citation type="submission" date="2015-04" db="UniProtKB">
        <authorList>
            <consortium name="EnsemblPlants"/>
        </authorList>
    </citation>
    <scope>IDENTIFICATION</scope>
    <source>
        <strain evidence="2">cv. Jemalong A17</strain>
    </source>
</reference>
<dbReference type="EnsemblPlants" id="AES90481">
    <property type="protein sequence ID" value="AES90481"/>
    <property type="gene ID" value="MTR_4g091700"/>
</dbReference>
<evidence type="ECO:0000313" key="3">
    <source>
        <dbReference type="Proteomes" id="UP000002051"/>
    </source>
</evidence>
<dbReference type="PaxDb" id="3880-AES90481"/>
<keyword evidence="1" id="KW-0418">Kinase</keyword>
<sequence>MIGSEGIASRPFIVLHNFTISNKHDQGGFGSVYKGILTNGKAIALNRMSKSS</sequence>
<dbReference type="Gene3D" id="3.30.200.20">
    <property type="entry name" value="Phosphorylase Kinase, domain 1"/>
    <property type="match status" value="1"/>
</dbReference>
<keyword evidence="3" id="KW-1185">Reference proteome</keyword>
<name>G7JSW7_MEDTR</name>
<protein>
    <submittedName>
        <fullName evidence="1">Cysteine-rich RLK (Receptor-like kinase) protein, putative</fullName>
    </submittedName>
</protein>
<proteinExistence type="predicted"/>
<dbReference type="SUPFAM" id="SSF56112">
    <property type="entry name" value="Protein kinase-like (PK-like)"/>
    <property type="match status" value="1"/>
</dbReference>